<proteinExistence type="inferred from homology"/>
<evidence type="ECO:0000256" key="10">
    <source>
        <dbReference type="ARBA" id="ARBA00023136"/>
    </source>
</evidence>
<keyword evidence="8 14" id="KW-0915">Sodium</keyword>
<dbReference type="InterPro" id="IPR003691">
    <property type="entry name" value="FluC"/>
</dbReference>
<keyword evidence="10 14" id="KW-0472">Membrane</keyword>
<evidence type="ECO:0000256" key="11">
    <source>
        <dbReference type="ARBA" id="ARBA00023303"/>
    </source>
</evidence>
<evidence type="ECO:0000256" key="3">
    <source>
        <dbReference type="ARBA" id="ARBA00022475"/>
    </source>
</evidence>
<dbReference type="EMBL" id="SLWL01000008">
    <property type="protein sequence ID" value="TCO12736.1"/>
    <property type="molecule type" value="Genomic_DNA"/>
</dbReference>
<keyword evidence="9 14" id="KW-0406">Ion transport</keyword>
<dbReference type="GO" id="GO:0046872">
    <property type="term" value="F:metal ion binding"/>
    <property type="evidence" value="ECO:0007669"/>
    <property type="project" value="UniProtKB-KW"/>
</dbReference>
<dbReference type="HAMAP" id="MF_00454">
    <property type="entry name" value="FluC"/>
    <property type="match status" value="1"/>
</dbReference>
<keyword evidence="3 14" id="KW-1003">Cell membrane</keyword>
<evidence type="ECO:0000256" key="9">
    <source>
        <dbReference type="ARBA" id="ARBA00023065"/>
    </source>
</evidence>
<evidence type="ECO:0000313" key="15">
    <source>
        <dbReference type="EMBL" id="TCO12736.1"/>
    </source>
</evidence>
<sequence length="129" mass="13389">MRPLDVMWVGLGGGAGSLLRWQIGRLVGERYHGGFPLGTFLINVSGAFVIGYLSVLFSVDWRDRFGAPLNAGVLTGVLGGYTTFSSMQLDALKLSNAQRATTAIAYLAGSVVAGLLAAAGGAGLARWQG</sequence>
<evidence type="ECO:0000256" key="14">
    <source>
        <dbReference type="HAMAP-Rule" id="MF_00454"/>
    </source>
</evidence>
<evidence type="ECO:0000256" key="2">
    <source>
        <dbReference type="ARBA" id="ARBA00022448"/>
    </source>
</evidence>
<comment type="caution">
    <text evidence="15">The sequence shown here is derived from an EMBL/GenBank/DDBJ whole genome shotgun (WGS) entry which is preliminary data.</text>
</comment>
<feature type="binding site" evidence="14">
    <location>
        <position position="82"/>
    </location>
    <ligand>
        <name>Na(+)</name>
        <dbReference type="ChEBI" id="CHEBI:29101"/>
        <note>structural</note>
    </ligand>
</feature>
<dbReference type="GO" id="GO:0140114">
    <property type="term" value="P:cellular detoxification of fluoride"/>
    <property type="evidence" value="ECO:0007669"/>
    <property type="project" value="UniProtKB-UniRule"/>
</dbReference>
<comment type="activity regulation">
    <text evidence="14">Na(+) is not transported, but it plays an essential structural role and its presence is essential for fluoride channel function.</text>
</comment>
<gene>
    <name evidence="14" type="primary">fluC</name>
    <name evidence="14" type="synonym">crcB</name>
    <name evidence="15" type="ORF">EV666_10859</name>
</gene>
<name>A0A4R2GS42_9HYPH</name>
<dbReference type="PANTHER" id="PTHR28259">
    <property type="entry name" value="FLUORIDE EXPORT PROTEIN 1-RELATED"/>
    <property type="match status" value="1"/>
</dbReference>
<comment type="similarity">
    <text evidence="12 14">Belongs to the fluoride channel Fluc/FEX (TC 1.A.43) family.</text>
</comment>
<protein>
    <recommendedName>
        <fullName evidence="14">Fluoride-specific ion channel FluC</fullName>
    </recommendedName>
</protein>
<keyword evidence="6 14" id="KW-0479">Metal-binding</keyword>
<evidence type="ECO:0000256" key="12">
    <source>
        <dbReference type="ARBA" id="ARBA00035120"/>
    </source>
</evidence>
<dbReference type="Pfam" id="PF02537">
    <property type="entry name" value="CRCB"/>
    <property type="match status" value="1"/>
</dbReference>
<dbReference type="PANTHER" id="PTHR28259:SF18">
    <property type="entry name" value="FLUORIDE-SPECIFIC ION CHANNEL FLUC"/>
    <property type="match status" value="1"/>
</dbReference>
<evidence type="ECO:0000256" key="5">
    <source>
        <dbReference type="ARBA" id="ARBA00022692"/>
    </source>
</evidence>
<dbReference type="GO" id="GO:0005886">
    <property type="term" value="C:plasma membrane"/>
    <property type="evidence" value="ECO:0007669"/>
    <property type="project" value="UniProtKB-SubCell"/>
</dbReference>
<evidence type="ECO:0000256" key="4">
    <source>
        <dbReference type="ARBA" id="ARBA00022519"/>
    </source>
</evidence>
<dbReference type="OrthoDB" id="9806299at2"/>
<evidence type="ECO:0000313" key="16">
    <source>
        <dbReference type="Proteomes" id="UP000294881"/>
    </source>
</evidence>
<organism evidence="15 16">
    <name type="scientific">Camelimonas lactis</name>
    <dbReference type="NCBI Taxonomy" id="659006"/>
    <lineage>
        <taxon>Bacteria</taxon>
        <taxon>Pseudomonadati</taxon>
        <taxon>Pseudomonadota</taxon>
        <taxon>Alphaproteobacteria</taxon>
        <taxon>Hyphomicrobiales</taxon>
        <taxon>Chelatococcaceae</taxon>
        <taxon>Camelimonas</taxon>
    </lineage>
</organism>
<keyword evidence="11 14" id="KW-0407">Ion channel</keyword>
<keyword evidence="16" id="KW-1185">Reference proteome</keyword>
<feature type="transmembrane region" description="Helical" evidence="14">
    <location>
        <begin position="65"/>
        <end position="84"/>
    </location>
</feature>
<evidence type="ECO:0000256" key="13">
    <source>
        <dbReference type="ARBA" id="ARBA00035585"/>
    </source>
</evidence>
<dbReference type="RefSeq" id="WP_132007075.1">
    <property type="nucleotide sequence ID" value="NZ_JBHUNN010000001.1"/>
</dbReference>
<comment type="subcellular location">
    <subcellularLocation>
        <location evidence="1 14">Cell membrane</location>
        <topology evidence="1 14">Multi-pass membrane protein</topology>
    </subcellularLocation>
</comment>
<reference evidence="15 16" key="1">
    <citation type="submission" date="2019-03" db="EMBL/GenBank/DDBJ databases">
        <title>Genomic Encyclopedia of Type Strains, Phase IV (KMG-IV): sequencing the most valuable type-strain genomes for metagenomic binning, comparative biology and taxonomic classification.</title>
        <authorList>
            <person name="Goeker M."/>
        </authorList>
    </citation>
    <scope>NUCLEOTIDE SEQUENCE [LARGE SCALE GENOMIC DNA]</scope>
    <source>
        <strain evidence="15 16">DSM 22958</strain>
    </source>
</reference>
<feature type="transmembrane region" description="Helical" evidence="14">
    <location>
        <begin position="35"/>
        <end position="59"/>
    </location>
</feature>
<evidence type="ECO:0000256" key="6">
    <source>
        <dbReference type="ARBA" id="ARBA00022723"/>
    </source>
</evidence>
<keyword evidence="5 14" id="KW-0812">Transmembrane</keyword>
<comment type="function">
    <text evidence="14">Fluoride-specific ion channel. Important for reducing fluoride concentration in the cell, thus reducing its toxicity.</text>
</comment>
<dbReference type="GO" id="GO:0062054">
    <property type="term" value="F:fluoride channel activity"/>
    <property type="evidence" value="ECO:0007669"/>
    <property type="project" value="UniProtKB-UniRule"/>
</dbReference>
<accession>A0A4R2GS42</accession>
<evidence type="ECO:0000256" key="1">
    <source>
        <dbReference type="ARBA" id="ARBA00004651"/>
    </source>
</evidence>
<comment type="catalytic activity">
    <reaction evidence="13">
        <text>fluoride(in) = fluoride(out)</text>
        <dbReference type="Rhea" id="RHEA:76159"/>
        <dbReference type="ChEBI" id="CHEBI:17051"/>
    </reaction>
    <physiologicalReaction direction="left-to-right" evidence="13">
        <dbReference type="Rhea" id="RHEA:76160"/>
    </physiologicalReaction>
</comment>
<keyword evidence="4" id="KW-0997">Cell inner membrane</keyword>
<dbReference type="Proteomes" id="UP000294881">
    <property type="component" value="Unassembled WGS sequence"/>
</dbReference>
<dbReference type="AlphaFoldDB" id="A0A4R2GS42"/>
<feature type="transmembrane region" description="Helical" evidence="14">
    <location>
        <begin position="104"/>
        <end position="125"/>
    </location>
</feature>
<evidence type="ECO:0000256" key="8">
    <source>
        <dbReference type="ARBA" id="ARBA00023053"/>
    </source>
</evidence>
<evidence type="ECO:0000256" key="7">
    <source>
        <dbReference type="ARBA" id="ARBA00022989"/>
    </source>
</evidence>
<keyword evidence="7 14" id="KW-1133">Transmembrane helix</keyword>
<keyword evidence="2 14" id="KW-0813">Transport</keyword>
<feature type="binding site" evidence="14">
    <location>
        <position position="79"/>
    </location>
    <ligand>
        <name>Na(+)</name>
        <dbReference type="ChEBI" id="CHEBI:29101"/>
        <note>structural</note>
    </ligand>
</feature>